<proteinExistence type="predicted"/>
<dbReference type="Proteomes" id="UP000431269">
    <property type="component" value="Chromosome"/>
</dbReference>
<organism evidence="2 3">
    <name type="scientific">Terricaulis silvestris</name>
    <dbReference type="NCBI Taxonomy" id="2686094"/>
    <lineage>
        <taxon>Bacteria</taxon>
        <taxon>Pseudomonadati</taxon>
        <taxon>Pseudomonadota</taxon>
        <taxon>Alphaproteobacteria</taxon>
        <taxon>Caulobacterales</taxon>
        <taxon>Caulobacteraceae</taxon>
        <taxon>Terricaulis</taxon>
    </lineage>
</organism>
<dbReference type="EMBL" id="CP047045">
    <property type="protein sequence ID" value="QGZ93496.1"/>
    <property type="molecule type" value="Genomic_DNA"/>
</dbReference>
<dbReference type="RefSeq" id="WP_158764499.1">
    <property type="nucleotide sequence ID" value="NZ_CP047045.1"/>
</dbReference>
<dbReference type="SUPFAM" id="SSF81301">
    <property type="entry name" value="Nucleotidyltransferase"/>
    <property type="match status" value="1"/>
</dbReference>
<evidence type="ECO:0000259" key="1">
    <source>
        <dbReference type="Pfam" id="PF18765"/>
    </source>
</evidence>
<evidence type="ECO:0000313" key="3">
    <source>
        <dbReference type="Proteomes" id="UP000431269"/>
    </source>
</evidence>
<dbReference type="InterPro" id="IPR043519">
    <property type="entry name" value="NT_sf"/>
</dbReference>
<dbReference type="CDD" id="cd05403">
    <property type="entry name" value="NT_KNTase_like"/>
    <property type="match status" value="1"/>
</dbReference>
<gene>
    <name evidence="2" type="ORF">DSM104635_00306</name>
</gene>
<feature type="domain" description="Polymerase beta nucleotidyltransferase" evidence="1">
    <location>
        <begin position="20"/>
        <end position="57"/>
    </location>
</feature>
<reference evidence="3" key="1">
    <citation type="submission" date="2019-12" db="EMBL/GenBank/DDBJ databases">
        <title>Complete genome of Terracaulis silvestris 0127_4.</title>
        <authorList>
            <person name="Vieira S."/>
            <person name="Riedel T."/>
            <person name="Sproer C."/>
            <person name="Pascual J."/>
            <person name="Boedeker C."/>
            <person name="Overmann J."/>
        </authorList>
    </citation>
    <scope>NUCLEOTIDE SEQUENCE [LARGE SCALE GENOMIC DNA]</scope>
    <source>
        <strain evidence="3">0127_4</strain>
    </source>
</reference>
<accession>A0A6I6MK61</accession>
<dbReference type="Pfam" id="PF18765">
    <property type="entry name" value="Polbeta"/>
    <property type="match status" value="1"/>
</dbReference>
<keyword evidence="3" id="KW-1185">Reference proteome</keyword>
<dbReference type="AlphaFoldDB" id="A0A6I6MK61"/>
<protein>
    <recommendedName>
        <fullName evidence="1">Polymerase beta nucleotidyltransferase domain-containing protein</fullName>
    </recommendedName>
</protein>
<evidence type="ECO:0000313" key="2">
    <source>
        <dbReference type="EMBL" id="QGZ93496.1"/>
    </source>
</evidence>
<name>A0A6I6MK61_9CAUL</name>
<dbReference type="KEGG" id="tsv:DSM104635_00306"/>
<dbReference type="Gene3D" id="3.30.460.10">
    <property type="entry name" value="Beta Polymerase, domain 2"/>
    <property type="match status" value="1"/>
</dbReference>
<sequence length="112" mass="12345">MSLLPEEWISSIQLWARAIPELKQVFLFGSYARGEQGAASDLDLAAIIDVGRKGDDDDLVVWMFSHDDWATALQSRLPVSLDLQLGNPELSSDIVGPAVLAYGVLLYEREPT</sequence>
<dbReference type="InterPro" id="IPR041633">
    <property type="entry name" value="Polbeta"/>
</dbReference>